<dbReference type="Gene3D" id="3.40.50.150">
    <property type="entry name" value="Vaccinia Virus protein VP39"/>
    <property type="match status" value="1"/>
</dbReference>
<dbReference type="PANTHER" id="PTHR40036:SF1">
    <property type="entry name" value="MACROCIN O-METHYLTRANSFERASE"/>
    <property type="match status" value="1"/>
</dbReference>
<dbReference type="KEGG" id="lst:LSS_22130"/>
<evidence type="ECO:0000313" key="1">
    <source>
        <dbReference type="EMBL" id="AIT10956.1"/>
    </source>
</evidence>
<sequence>MKPKFDFEYNLLGIYNYNREGKFLHFFQWLKENDKKIDGDIVESGVYKGSSLLAIALYLKEIGSNKKIYGYDSFSGFPPIYSDKDDPKMFQILYKQGKISKKHYEQVVSSKNLITFLKSFEEKSQKNELKSNNISSSLDFNDSSLLLLNEKIKLLELDNVILVSGSFSESMIESNIGPKSVAAIIMDSDLYASYKITFEFFWPKLAKNGYVFLDEYFSLKFPGARIATDEFIEDKNVKLLLTNPGDLNTDFERWSMIK</sequence>
<dbReference type="SUPFAM" id="SSF53335">
    <property type="entry name" value="S-adenosyl-L-methionine-dependent methyltransferases"/>
    <property type="match status" value="1"/>
</dbReference>
<dbReference type="RefSeq" id="WP_004477829.1">
    <property type="nucleotide sequence ID" value="NZ_CP006694.1"/>
</dbReference>
<evidence type="ECO:0000313" key="2">
    <source>
        <dbReference type="Proteomes" id="UP000035800"/>
    </source>
</evidence>
<dbReference type="STRING" id="758847.LSS_22130"/>
<dbReference type="InterPro" id="IPR029063">
    <property type="entry name" value="SAM-dependent_MTases_sf"/>
</dbReference>
<name>A0A097ESP7_9LEPT</name>
<protein>
    <recommendedName>
        <fullName evidence="3">Methyltransferase</fullName>
    </recommendedName>
</protein>
<reference evidence="1 2" key="1">
    <citation type="journal article" date="2012" name="Gene">
        <title>Sequence of Leptospira santarosai serovar Shermani genome and prediction of virulence-associated genes.</title>
        <authorList>
            <person name="Chou L.F."/>
            <person name="Chen Y.T."/>
            <person name="Lu C.W."/>
            <person name="Ko Y.C."/>
            <person name="Tang C.Y."/>
            <person name="Pan M.J."/>
            <person name="Tian Y.C."/>
            <person name="Chiu C.H."/>
            <person name="Hung C.C."/>
            <person name="Yang C.W."/>
        </authorList>
    </citation>
    <scope>NUCLEOTIDE SEQUENCE [LARGE SCALE GENOMIC DNA]</scope>
    <source>
        <strain evidence="1">LT 821</strain>
    </source>
</reference>
<accession>A0A097ESP7</accession>
<dbReference type="EMBL" id="CP006694">
    <property type="protein sequence ID" value="AIT10956.1"/>
    <property type="molecule type" value="Genomic_DNA"/>
</dbReference>
<reference evidence="1 2" key="2">
    <citation type="journal article" date="2014" name="Emerg. Microbes Infect.">
        <title>Potential impact on kidney infection: a whole-genome analysis of Leptospira santarosai serovar Shermani.</title>
        <authorList>
            <person name="Chou L.F."/>
            <person name="Chen T.W."/>
            <person name="Ko Y.C."/>
            <person name="Pan M.J."/>
            <person name="Tian Y.C."/>
            <person name="Chiu C.H."/>
            <person name="Tang P."/>
            <person name="Hung C.C."/>
            <person name="Yang C.W."/>
        </authorList>
    </citation>
    <scope>NUCLEOTIDE SEQUENCE</scope>
    <source>
        <strain evidence="1 2">LT 821</strain>
    </source>
</reference>
<gene>
    <name evidence="1" type="ORF">LSS_22130</name>
</gene>
<dbReference type="InterPro" id="IPR008884">
    <property type="entry name" value="TylF_MeTrfase"/>
</dbReference>
<organism evidence="1 2">
    <name type="scientific">Leptospira santarosai serovar Shermani str. LT 821</name>
    <dbReference type="NCBI Taxonomy" id="758847"/>
    <lineage>
        <taxon>Bacteria</taxon>
        <taxon>Pseudomonadati</taxon>
        <taxon>Spirochaetota</taxon>
        <taxon>Spirochaetia</taxon>
        <taxon>Leptospirales</taxon>
        <taxon>Leptospiraceae</taxon>
        <taxon>Leptospira</taxon>
    </lineage>
</organism>
<dbReference type="PANTHER" id="PTHR40036">
    <property type="entry name" value="MACROCIN O-METHYLTRANSFERASE"/>
    <property type="match status" value="1"/>
</dbReference>
<dbReference type="GeneID" id="29740443"/>
<dbReference type="Proteomes" id="UP000035800">
    <property type="component" value="Chromosome I"/>
</dbReference>
<evidence type="ECO:0008006" key="3">
    <source>
        <dbReference type="Google" id="ProtNLM"/>
    </source>
</evidence>
<dbReference type="Pfam" id="PF05711">
    <property type="entry name" value="TylF"/>
    <property type="match status" value="2"/>
</dbReference>
<dbReference type="AlphaFoldDB" id="A0A097ESP7"/>
<proteinExistence type="predicted"/>